<dbReference type="RefSeq" id="XP_022252691.1">
    <property type="nucleotide sequence ID" value="XM_022396983.1"/>
</dbReference>
<keyword evidence="1" id="KW-0812">Transmembrane</keyword>
<dbReference type="PANTHER" id="PTHR38337:SF1">
    <property type="entry name" value="GUSTATORY RECEPTOR"/>
    <property type="match status" value="1"/>
</dbReference>
<proteinExistence type="predicted"/>
<evidence type="ECO:0000256" key="1">
    <source>
        <dbReference type="SAM" id="Phobius"/>
    </source>
</evidence>
<evidence type="ECO:0000313" key="2">
    <source>
        <dbReference type="Proteomes" id="UP000694941"/>
    </source>
</evidence>
<keyword evidence="1" id="KW-1133">Transmembrane helix</keyword>
<evidence type="ECO:0000313" key="3">
    <source>
        <dbReference type="RefSeq" id="XP_022252691.1"/>
    </source>
</evidence>
<protein>
    <submittedName>
        <fullName evidence="3">Uncharacterized protein LOC111088082 isoform X1</fullName>
    </submittedName>
</protein>
<feature type="transmembrane region" description="Helical" evidence="1">
    <location>
        <begin position="236"/>
        <end position="259"/>
    </location>
</feature>
<dbReference type="Proteomes" id="UP000694941">
    <property type="component" value="Unplaced"/>
</dbReference>
<feature type="transmembrane region" description="Helical" evidence="1">
    <location>
        <begin position="176"/>
        <end position="195"/>
    </location>
</feature>
<dbReference type="GeneID" id="111088082"/>
<organism evidence="2 3">
    <name type="scientific">Limulus polyphemus</name>
    <name type="common">Atlantic horseshoe crab</name>
    <dbReference type="NCBI Taxonomy" id="6850"/>
    <lineage>
        <taxon>Eukaryota</taxon>
        <taxon>Metazoa</taxon>
        <taxon>Ecdysozoa</taxon>
        <taxon>Arthropoda</taxon>
        <taxon>Chelicerata</taxon>
        <taxon>Merostomata</taxon>
        <taxon>Xiphosura</taxon>
        <taxon>Limulidae</taxon>
        <taxon>Limulus</taxon>
    </lineage>
</organism>
<accession>A0ABM1T9Y5</accession>
<reference evidence="3" key="1">
    <citation type="submission" date="2025-08" db="UniProtKB">
        <authorList>
            <consortium name="RefSeq"/>
        </authorList>
    </citation>
    <scope>IDENTIFICATION</scope>
    <source>
        <tissue evidence="3">Muscle</tissue>
    </source>
</reference>
<feature type="transmembrane region" description="Helical" evidence="1">
    <location>
        <begin position="271"/>
        <end position="296"/>
    </location>
</feature>
<keyword evidence="1" id="KW-0472">Membrane</keyword>
<name>A0ABM1T9Y5_LIMPO</name>
<feature type="transmembrane region" description="Helical" evidence="1">
    <location>
        <begin position="378"/>
        <end position="400"/>
    </location>
</feature>
<keyword evidence="2" id="KW-1185">Reference proteome</keyword>
<dbReference type="PANTHER" id="PTHR38337">
    <property type="entry name" value="AGAP010540-PA"/>
    <property type="match status" value="1"/>
</dbReference>
<gene>
    <name evidence="3" type="primary">LOC111088082</name>
</gene>
<sequence length="514" mass="58408">MSGLAMTMSTATTSSEPCLGESSHVDIDEGSFVNVDISHIIDFQPVEISTSAILHYCKRKILIPYFKLLALLGWRPLYYPATPQDVGMCVKVFNTGYTITVVLLILVGYVLQYAACFRRDGFGSYSKVEAEFKLTSVSPSSLFYDQYSLEANMSFYNHLSFPGESEIQEYCNDNVVSVYLLPAFLHFVSYMYVLYQMRVPEREQLEHLLERVFLQATVTHAWHVAQRKLIRTLRTFLGMGVFWALVSVSPQILHLIAGVKISFTWMDPHSYTLRIVLITLLMVTLMWNDIICVAIATSYSIHCQLIISYLENIDHAVREKRVSFLEFYKEIMEARKFISYLNEDQAVGVSLVILNYGCKTTTAVYGFLSGTSSYTSDVFILLSVSVSVFLWIILVAFPVVQAARLTSSCWALKKLGHEIWIRPFGYQDTIQEDLDSVLLFTTSLQMRAKLFRTPVYGSSLILVCRVATLPLEGHTQTEVAQVMIVLQLWSLDCVIHTRPQEKISRSQTRPGSQK</sequence>
<feature type="transmembrane region" description="Helical" evidence="1">
    <location>
        <begin position="97"/>
        <end position="115"/>
    </location>
</feature>